<name>A0A2A6D0C8_PRIPA</name>
<gene>
    <name evidence="1" type="primary">WBGene00276883</name>
</gene>
<protein>
    <submittedName>
        <fullName evidence="1">Uncharacterized protein</fullName>
    </submittedName>
</protein>
<dbReference type="EnsemblMetazoa" id="PPA38514.1">
    <property type="protein sequence ID" value="PPA38514.1"/>
    <property type="gene ID" value="WBGene00276883"/>
</dbReference>
<dbReference type="AlphaFoldDB" id="A0A2A6D0C8"/>
<reference evidence="2" key="1">
    <citation type="journal article" date="2008" name="Nat. Genet.">
        <title>The Pristionchus pacificus genome provides a unique perspective on nematode lifestyle and parasitism.</title>
        <authorList>
            <person name="Dieterich C."/>
            <person name="Clifton S.W."/>
            <person name="Schuster L.N."/>
            <person name="Chinwalla A."/>
            <person name="Delehaunty K."/>
            <person name="Dinkelacker I."/>
            <person name="Fulton L."/>
            <person name="Fulton R."/>
            <person name="Godfrey J."/>
            <person name="Minx P."/>
            <person name="Mitreva M."/>
            <person name="Roeseler W."/>
            <person name="Tian H."/>
            <person name="Witte H."/>
            <person name="Yang S.P."/>
            <person name="Wilson R.K."/>
            <person name="Sommer R.J."/>
        </authorList>
    </citation>
    <scope>NUCLEOTIDE SEQUENCE [LARGE SCALE GENOMIC DNA]</scope>
    <source>
        <strain evidence="2">PS312</strain>
    </source>
</reference>
<accession>A0A2A6D0C8</accession>
<evidence type="ECO:0000313" key="2">
    <source>
        <dbReference type="Proteomes" id="UP000005239"/>
    </source>
</evidence>
<dbReference type="Proteomes" id="UP000005239">
    <property type="component" value="Unassembled WGS sequence"/>
</dbReference>
<sequence length="158" mass="18189">MNESKKQRKTKEEIVSILSQYEDVKCCGIRNKRLSVAVPTFIFISSLFIAISSYIIEYEESFFIESVICSIFTFFIVFLTEVACVNSNEIFIIGFESSLLNRTLLPSTFPFTILSGVNTLLSITFCKLLFNVNRDIQQKRDAKRMEKELQERSKGSVH</sequence>
<organism evidence="1 2">
    <name type="scientific">Pristionchus pacificus</name>
    <name type="common">Parasitic nematode worm</name>
    <dbReference type="NCBI Taxonomy" id="54126"/>
    <lineage>
        <taxon>Eukaryota</taxon>
        <taxon>Metazoa</taxon>
        <taxon>Ecdysozoa</taxon>
        <taxon>Nematoda</taxon>
        <taxon>Chromadorea</taxon>
        <taxon>Rhabditida</taxon>
        <taxon>Rhabditina</taxon>
        <taxon>Diplogasteromorpha</taxon>
        <taxon>Diplogasteroidea</taxon>
        <taxon>Neodiplogasteridae</taxon>
        <taxon>Pristionchus</taxon>
    </lineage>
</organism>
<reference evidence="1" key="2">
    <citation type="submission" date="2022-06" db="UniProtKB">
        <authorList>
            <consortium name="EnsemblMetazoa"/>
        </authorList>
    </citation>
    <scope>IDENTIFICATION</scope>
    <source>
        <strain evidence="1">PS312</strain>
    </source>
</reference>
<proteinExistence type="predicted"/>
<accession>A0A8R1YVX6</accession>
<evidence type="ECO:0000313" key="1">
    <source>
        <dbReference type="EnsemblMetazoa" id="PPA38514.1"/>
    </source>
</evidence>
<keyword evidence="2" id="KW-1185">Reference proteome</keyword>